<evidence type="ECO:0000256" key="1">
    <source>
        <dbReference type="SAM" id="Phobius"/>
    </source>
</evidence>
<feature type="transmembrane region" description="Helical" evidence="1">
    <location>
        <begin position="170"/>
        <end position="191"/>
    </location>
</feature>
<keyword evidence="1" id="KW-0472">Membrane</keyword>
<dbReference type="PANTHER" id="PTHR36617:SF16">
    <property type="entry name" value="OS04G0516500 PROTEIN"/>
    <property type="match status" value="1"/>
</dbReference>
<evidence type="ECO:0000313" key="2">
    <source>
        <dbReference type="EMBL" id="GEZ19471.1"/>
    </source>
</evidence>
<proteinExistence type="predicted"/>
<reference evidence="2" key="1">
    <citation type="journal article" date="2019" name="Sci. Rep.">
        <title>Draft genome of Tanacetum cinerariifolium, the natural source of mosquito coil.</title>
        <authorList>
            <person name="Yamashiro T."/>
            <person name="Shiraishi A."/>
            <person name="Satake H."/>
            <person name="Nakayama K."/>
        </authorList>
    </citation>
    <scope>NUCLEOTIDE SEQUENCE</scope>
</reference>
<keyword evidence="1" id="KW-1133">Transmembrane helix</keyword>
<keyword evidence="1" id="KW-0812">Transmembrane</keyword>
<dbReference type="PANTHER" id="PTHR36617">
    <property type="entry name" value="PROTEIN, PUTATIVE-RELATED"/>
    <property type="match status" value="1"/>
</dbReference>
<keyword evidence="2" id="KW-0695">RNA-directed DNA polymerase</keyword>
<dbReference type="EMBL" id="BKCJ010251012">
    <property type="protein sequence ID" value="GEZ19471.1"/>
    <property type="molecule type" value="Genomic_DNA"/>
</dbReference>
<feature type="non-terminal residue" evidence="2">
    <location>
        <position position="1"/>
    </location>
</feature>
<comment type="caution">
    <text evidence="2">The sequence shown here is derived from an EMBL/GenBank/DDBJ whole genome shotgun (WGS) entry which is preliminary data.</text>
</comment>
<name>A0A699I6D9_TANCI</name>
<protein>
    <submittedName>
        <fullName evidence="2">RNA-directed DNA polymerase, eukaryota</fullName>
    </submittedName>
</protein>
<sequence>LKSAIKTWSKEENHHSNAAKSSIMSRLVDLDRLVDQGNGTDVLMNERTVLLKDLQDIHNRSSLDMAQKAKIRWSIERDENSKYFHVKNEFLNRFTNRFSNPNSPKIYLSSQMLKNLTLERVEDLERSVTYDEIKRAVWDCGTNKSPGPDGLPLISFVDIGKPSIKMWRNFLFLAISIQVAYLGTLHGLTLLKKQLPYLLKDVWLDDHPLKLSFPRLYTLECDKEVSVAAKLIDSSLTGSFRRNPRGRIEEEKYLLRVEKVASVILSNSNDRWTWFLMSSGEFSVKSARIHIDDILLPSVGYVTRWVHVVPIKINVFAWKVCLDKLPTRFNLSL</sequence>
<gene>
    <name evidence="2" type="ORF">Tci_491444</name>
</gene>
<dbReference type="AlphaFoldDB" id="A0A699I6D9"/>
<dbReference type="GO" id="GO:0003964">
    <property type="term" value="F:RNA-directed DNA polymerase activity"/>
    <property type="evidence" value="ECO:0007669"/>
    <property type="project" value="UniProtKB-KW"/>
</dbReference>
<keyword evidence="2" id="KW-0808">Transferase</keyword>
<organism evidence="2">
    <name type="scientific">Tanacetum cinerariifolium</name>
    <name type="common">Dalmatian daisy</name>
    <name type="synonym">Chrysanthemum cinerariifolium</name>
    <dbReference type="NCBI Taxonomy" id="118510"/>
    <lineage>
        <taxon>Eukaryota</taxon>
        <taxon>Viridiplantae</taxon>
        <taxon>Streptophyta</taxon>
        <taxon>Embryophyta</taxon>
        <taxon>Tracheophyta</taxon>
        <taxon>Spermatophyta</taxon>
        <taxon>Magnoliopsida</taxon>
        <taxon>eudicotyledons</taxon>
        <taxon>Gunneridae</taxon>
        <taxon>Pentapetalae</taxon>
        <taxon>asterids</taxon>
        <taxon>campanulids</taxon>
        <taxon>Asterales</taxon>
        <taxon>Asteraceae</taxon>
        <taxon>Asteroideae</taxon>
        <taxon>Anthemideae</taxon>
        <taxon>Anthemidinae</taxon>
        <taxon>Tanacetum</taxon>
    </lineage>
</organism>
<accession>A0A699I6D9</accession>
<keyword evidence="2" id="KW-0548">Nucleotidyltransferase</keyword>